<dbReference type="GO" id="GO:0006281">
    <property type="term" value="P:DNA repair"/>
    <property type="evidence" value="ECO:0007669"/>
    <property type="project" value="TreeGrafter"/>
</dbReference>
<dbReference type="Pfam" id="PF13419">
    <property type="entry name" value="HAD_2"/>
    <property type="match status" value="1"/>
</dbReference>
<dbReference type="Proteomes" id="UP000757890">
    <property type="component" value="Unassembled WGS sequence"/>
</dbReference>
<reference evidence="1" key="1">
    <citation type="submission" date="2020-04" db="EMBL/GenBank/DDBJ databases">
        <title>Deep metagenomics examines the oral microbiome during advanced dental caries in children, revealing novel taxa and co-occurrences with host molecules.</title>
        <authorList>
            <person name="Baker J.L."/>
            <person name="Morton J.T."/>
            <person name="Dinis M."/>
            <person name="Alvarez R."/>
            <person name="Tran N.C."/>
            <person name="Knight R."/>
            <person name="Edlund A."/>
        </authorList>
    </citation>
    <scope>NUCLEOTIDE SEQUENCE</scope>
    <source>
        <strain evidence="1">JCVI_32_bin.14</strain>
    </source>
</reference>
<sequence length="239" mass="26632">MIKAAVFDMDGTILNTIGDLTDSLNYALVETGHKGGHPEEMVKLCFGWAMRLDMIKAIAMAKGFSAKDLELAGNTIPVEDIPVTEEEIDGLMAVFTSYYESHNQIKTKPYSGIPEVIRTLRKKGIRCAVASNKDDDHVQILSKKFFSGLFDISIGRNPKMAIKPDPEMILEIARRLDIKAKEIIYIGDSEVDIITGKRGGFPSISVAWGFRTKKFLKNHGAERIVDKPKDIVEILKSFK</sequence>
<dbReference type="PANTHER" id="PTHR43434:SF1">
    <property type="entry name" value="PHOSPHOGLYCOLATE PHOSPHATASE"/>
    <property type="match status" value="1"/>
</dbReference>
<dbReference type="AlphaFoldDB" id="A0A930FQ05"/>
<dbReference type="PANTHER" id="PTHR43434">
    <property type="entry name" value="PHOSPHOGLYCOLATE PHOSPHATASE"/>
    <property type="match status" value="1"/>
</dbReference>
<dbReference type="RefSeq" id="WP_276640382.1">
    <property type="nucleotide sequence ID" value="NZ_CAUUWZ010000022.1"/>
</dbReference>
<comment type="caution">
    <text evidence="1">The sequence shown here is derived from an EMBL/GenBank/DDBJ whole genome shotgun (WGS) entry which is preliminary data.</text>
</comment>
<dbReference type="SUPFAM" id="SSF56784">
    <property type="entry name" value="HAD-like"/>
    <property type="match status" value="1"/>
</dbReference>
<dbReference type="InterPro" id="IPR050155">
    <property type="entry name" value="HAD-like_hydrolase_sf"/>
</dbReference>
<name>A0A930FQ05_9FIRM</name>
<dbReference type="PRINTS" id="PR00413">
    <property type="entry name" value="HADHALOGNASE"/>
</dbReference>
<dbReference type="PROSITE" id="PS01228">
    <property type="entry name" value="COF_1"/>
    <property type="match status" value="1"/>
</dbReference>
<dbReference type="GO" id="GO:0008967">
    <property type="term" value="F:phosphoglycolate phosphatase activity"/>
    <property type="evidence" value="ECO:0007669"/>
    <property type="project" value="TreeGrafter"/>
</dbReference>
<gene>
    <name evidence="1" type="ORF">HXL70_07115</name>
</gene>
<dbReference type="SFLD" id="SFLDG01129">
    <property type="entry name" value="C1.5:_HAD__Beta-PGM__Phosphata"/>
    <property type="match status" value="1"/>
</dbReference>
<dbReference type="Gene3D" id="1.10.150.240">
    <property type="entry name" value="Putative phosphatase, domain 2"/>
    <property type="match status" value="1"/>
</dbReference>
<dbReference type="SFLD" id="SFLDG01135">
    <property type="entry name" value="C1.5.6:_HAD__Beta-PGM__Phospha"/>
    <property type="match status" value="1"/>
</dbReference>
<dbReference type="InterPro" id="IPR006549">
    <property type="entry name" value="HAD-SF_hydro_IIIA"/>
</dbReference>
<dbReference type="Gene3D" id="3.40.50.1000">
    <property type="entry name" value="HAD superfamily/HAD-like"/>
    <property type="match status" value="1"/>
</dbReference>
<protein>
    <submittedName>
        <fullName evidence="1">HAD family hydrolase</fullName>
    </submittedName>
</protein>
<dbReference type="GO" id="GO:0005829">
    <property type="term" value="C:cytosol"/>
    <property type="evidence" value="ECO:0007669"/>
    <property type="project" value="TreeGrafter"/>
</dbReference>
<dbReference type="InterPro" id="IPR006439">
    <property type="entry name" value="HAD-SF_hydro_IA"/>
</dbReference>
<dbReference type="InterPro" id="IPR036412">
    <property type="entry name" value="HAD-like_sf"/>
</dbReference>
<evidence type="ECO:0000313" key="2">
    <source>
        <dbReference type="Proteomes" id="UP000757890"/>
    </source>
</evidence>
<accession>A0A930FQ05</accession>
<organism evidence="1 2">
    <name type="scientific">Dialister invisus</name>
    <dbReference type="NCBI Taxonomy" id="218538"/>
    <lineage>
        <taxon>Bacteria</taxon>
        <taxon>Bacillati</taxon>
        <taxon>Bacillota</taxon>
        <taxon>Negativicutes</taxon>
        <taxon>Veillonellales</taxon>
        <taxon>Veillonellaceae</taxon>
        <taxon>Dialister</taxon>
    </lineage>
</organism>
<evidence type="ECO:0000313" key="1">
    <source>
        <dbReference type="EMBL" id="MBF1129795.1"/>
    </source>
</evidence>
<dbReference type="InterPro" id="IPR041492">
    <property type="entry name" value="HAD_2"/>
</dbReference>
<dbReference type="NCBIfam" id="TIGR01549">
    <property type="entry name" value="HAD-SF-IA-v1"/>
    <property type="match status" value="1"/>
</dbReference>
<dbReference type="EMBL" id="JABZMK010000055">
    <property type="protein sequence ID" value="MBF1129795.1"/>
    <property type="molecule type" value="Genomic_DNA"/>
</dbReference>
<keyword evidence="1" id="KW-0378">Hydrolase</keyword>
<dbReference type="InterPro" id="IPR023198">
    <property type="entry name" value="PGP-like_dom2"/>
</dbReference>
<dbReference type="NCBIfam" id="TIGR01509">
    <property type="entry name" value="HAD-SF-IA-v3"/>
    <property type="match status" value="1"/>
</dbReference>
<dbReference type="SFLD" id="SFLDS00003">
    <property type="entry name" value="Haloacid_Dehalogenase"/>
    <property type="match status" value="1"/>
</dbReference>
<dbReference type="InterPro" id="IPR023214">
    <property type="entry name" value="HAD_sf"/>
</dbReference>
<dbReference type="NCBIfam" id="TIGR01662">
    <property type="entry name" value="HAD-SF-IIIA"/>
    <property type="match status" value="1"/>
</dbReference>
<proteinExistence type="predicted"/>